<sequence length="75" mass="8284">MSLVDKFDDQIEPAFTRHFDRESARRQFRISILLVAAMATAAFVLGFALPLNTTHGHAPIADNPGFSGRLVSVDR</sequence>
<dbReference type="RefSeq" id="WP_202071549.1">
    <property type="nucleotide sequence ID" value="NZ_AP027142.1"/>
</dbReference>
<organism evidence="2 3">
    <name type="scientific">Methylocystis iwaonis</name>
    <dbReference type="NCBI Taxonomy" id="2885079"/>
    <lineage>
        <taxon>Bacteria</taxon>
        <taxon>Pseudomonadati</taxon>
        <taxon>Pseudomonadota</taxon>
        <taxon>Alphaproteobacteria</taxon>
        <taxon>Hyphomicrobiales</taxon>
        <taxon>Methylocystaceae</taxon>
        <taxon>Methylocystis</taxon>
    </lineage>
</organism>
<name>A0ABM8E8G2_9HYPH</name>
<evidence type="ECO:0000256" key="1">
    <source>
        <dbReference type="SAM" id="Phobius"/>
    </source>
</evidence>
<proteinExistence type="predicted"/>
<keyword evidence="3" id="KW-1185">Reference proteome</keyword>
<protein>
    <submittedName>
        <fullName evidence="2">Uncharacterized protein</fullName>
    </submittedName>
</protein>
<reference evidence="2 3" key="1">
    <citation type="journal article" date="2023" name="Int. J. Syst. Evol. Microbiol.">
        <title>Methylocystis iwaonis sp. nov., a type II methane-oxidizing bacterium from surface soil of a rice paddy field in Japan, and emended description of the genus Methylocystis (ex Whittenbury et al. 1970) Bowman et al. 1993.</title>
        <authorList>
            <person name="Kaise H."/>
            <person name="Sawadogo J.B."/>
            <person name="Alam M.S."/>
            <person name="Ueno C."/>
            <person name="Dianou D."/>
            <person name="Shinjo R."/>
            <person name="Asakawa S."/>
        </authorList>
    </citation>
    <scope>NUCLEOTIDE SEQUENCE [LARGE SCALE GENOMIC DNA]</scope>
    <source>
        <strain evidence="2 3">SS37A-Re</strain>
    </source>
</reference>
<gene>
    <name evidence="2" type="ORF">SS37A_17920</name>
</gene>
<keyword evidence="1" id="KW-1133">Transmembrane helix</keyword>
<feature type="transmembrane region" description="Helical" evidence="1">
    <location>
        <begin position="30"/>
        <end position="49"/>
    </location>
</feature>
<evidence type="ECO:0000313" key="3">
    <source>
        <dbReference type="Proteomes" id="UP001317629"/>
    </source>
</evidence>
<accession>A0ABM8E8G2</accession>
<dbReference type="EMBL" id="AP027142">
    <property type="protein sequence ID" value="BDV34263.1"/>
    <property type="molecule type" value="Genomic_DNA"/>
</dbReference>
<keyword evidence="1" id="KW-0812">Transmembrane</keyword>
<dbReference type="Proteomes" id="UP001317629">
    <property type="component" value="Chromosome"/>
</dbReference>
<keyword evidence="1" id="KW-0472">Membrane</keyword>
<evidence type="ECO:0000313" key="2">
    <source>
        <dbReference type="EMBL" id="BDV34263.1"/>
    </source>
</evidence>